<keyword evidence="19" id="KW-1185">Reference proteome</keyword>
<feature type="compositionally biased region" description="Polar residues" evidence="16">
    <location>
        <begin position="554"/>
        <end position="579"/>
    </location>
</feature>
<evidence type="ECO:0000256" key="13">
    <source>
        <dbReference type="ARBA" id="ARBA00034525"/>
    </source>
</evidence>
<comment type="catalytic activity">
    <reaction evidence="14">
        <text>N(6),N(6),N(6)-trimethyl-L-lysyl(27)-[histone H3] + 2 2-oxoglutarate + 2 O2 = N(6)-methyl-L-lysyl(27)-[histone H3] + 2 formaldehyde + 2 succinate + 2 CO2</text>
        <dbReference type="Rhea" id="RHEA:60224"/>
        <dbReference type="Rhea" id="RHEA-COMP:15535"/>
        <dbReference type="Rhea" id="RHEA-COMP:15544"/>
        <dbReference type="ChEBI" id="CHEBI:15379"/>
        <dbReference type="ChEBI" id="CHEBI:16526"/>
        <dbReference type="ChEBI" id="CHEBI:16810"/>
        <dbReference type="ChEBI" id="CHEBI:16842"/>
        <dbReference type="ChEBI" id="CHEBI:30031"/>
        <dbReference type="ChEBI" id="CHEBI:61929"/>
        <dbReference type="ChEBI" id="CHEBI:61961"/>
        <dbReference type="EC" id="1.14.11.68"/>
    </reaction>
</comment>
<dbReference type="SUPFAM" id="SSF48452">
    <property type="entry name" value="TPR-like"/>
    <property type="match status" value="2"/>
</dbReference>
<evidence type="ECO:0000256" key="6">
    <source>
        <dbReference type="ARBA" id="ARBA00022833"/>
    </source>
</evidence>
<evidence type="ECO:0000256" key="7">
    <source>
        <dbReference type="ARBA" id="ARBA00022853"/>
    </source>
</evidence>
<keyword evidence="11" id="KW-0539">Nucleus</keyword>
<comment type="similarity">
    <text evidence="12">Belongs to the UTX family.</text>
</comment>
<evidence type="ECO:0000256" key="8">
    <source>
        <dbReference type="ARBA" id="ARBA00022964"/>
    </source>
</evidence>
<dbReference type="EC" id="1.14.11.68" evidence="13"/>
<feature type="region of interest" description="Disordered" evidence="16">
    <location>
        <begin position="398"/>
        <end position="515"/>
    </location>
</feature>
<dbReference type="Gene3D" id="2.10.110.20">
    <property type="match status" value="1"/>
</dbReference>
<dbReference type="GO" id="GO:0031490">
    <property type="term" value="F:chromatin DNA binding"/>
    <property type="evidence" value="ECO:0007669"/>
    <property type="project" value="TreeGrafter"/>
</dbReference>
<feature type="compositionally biased region" description="Basic and acidic residues" evidence="16">
    <location>
        <begin position="936"/>
        <end position="947"/>
    </location>
</feature>
<feature type="compositionally biased region" description="Polar residues" evidence="16">
    <location>
        <begin position="703"/>
        <end position="726"/>
    </location>
</feature>
<dbReference type="GO" id="GO:0007507">
    <property type="term" value="P:heart development"/>
    <property type="evidence" value="ECO:0007669"/>
    <property type="project" value="TreeGrafter"/>
</dbReference>
<dbReference type="GO" id="GO:0000978">
    <property type="term" value="F:RNA polymerase II cis-regulatory region sequence-specific DNA binding"/>
    <property type="evidence" value="ECO:0007669"/>
    <property type="project" value="TreeGrafter"/>
</dbReference>
<feature type="repeat" description="TPR" evidence="15">
    <location>
        <begin position="313"/>
        <end position="346"/>
    </location>
</feature>
<keyword evidence="6" id="KW-0862">Zinc</keyword>
<dbReference type="InterPro" id="IPR019734">
    <property type="entry name" value="TPR_rpt"/>
</dbReference>
<dbReference type="PROSITE" id="PS51184">
    <property type="entry name" value="JMJC"/>
    <property type="match status" value="1"/>
</dbReference>
<evidence type="ECO:0000313" key="18">
    <source>
        <dbReference type="Ensembl" id="ENSSTUP00000017221.1"/>
    </source>
</evidence>
<dbReference type="SUPFAM" id="SSF51197">
    <property type="entry name" value="Clavaminate synthase-like"/>
    <property type="match status" value="1"/>
</dbReference>
<sequence length="1288" mass="139606">MQSCGVSLAVAACAAARSLGSASGGDEEKKMAAGKASETEEDFPTLTAQERDSLVGIDSSLFGFQRLHEDGARTKALLLKAVRSYDSLILKADGKVEPELFCQLGHFNLLLEDYAKGEMMPLLLSPPSLTPSPPCNAAFLYGLGMVYFHYNAFQWAIKAFQEVLYIDPSFSRAKEIHLRLGLMFKVNTDYESSLKHFQLALIDSNPCTLSKAESKYRAAKEAYESLLQTENLPAQVKATTLQQLGWMHHTVEQLGDRANKDSYAIQCLQKSLEADPNSGQSWYFLGRCYSSIGKVQDAFVSYRQSIDKSEASADTWCSIGVLYQQQNQPMDALQAYICAVQLDHGHAAAWMDLGTLYESCSQPHDAIKCYINAMRSKACSNATALTQRIKCLQVRREGETREGGVQQNASGQLRPSLPNGPSATNSLPPPHSSLPPSRPHLAPQGSLRPPCPPRPLANGPLAGGTPHGHSDTLSVGNNNNDDDDPVAATGPNGDVPYLQPGALLPHTCTSTQSQDTARRALHLNSTQGLQKGSAPHWAGPNGDGSLSSSGGSTHPLSHPQTPHNQVGHSATPSPRQQALNHLPSPPSPPHSATSGGAPGTPATKESTPLGNGPAATATKGPGETTTANSTAAAEGLSNHIQSAAGDGGTSNRSPHHSSDNPTGGDHTATTSAPHKKINNIHPAVSSAASSPISAMSTATPSPKSTEPGQSTGPHGLNSPSTTNAALSSAGPATVVNGNGKGGISEDSQSPLKADPPANLVCTFFSLCPSLYLSVSLFVSPFPVFLPFRNLGKNGLSSSSILLDKCPPPRLPPPPSPVLPKDKLNPPTPSIYLENKRDAFFPPLHQFCTNPSNPVTVIRGLAGALKLDLGLFSTKTLVEANPDHLVECRTQLSQPADENWDLSGTKKMWRCESGRAHTTIAKYAQYQAASFQESLREENEKKALKEPSDTEPASAESAARKRRGPLKHIKFGTNIDVSDERKWKLQLQELSKLPAFARVVSAGNLLSHVGHTILGMNTVQLYMKVPGSRIPGHQEHNNFCSVNINIGPGDCEWFAVPEPYWGVMSNFCEKNNINFLMGSWWPNLEDLYEADVPVYRFIQRPGDLVWLNTGTVHWVQAIGWCNNIAWNVGPLSAHQYKLAVERYEWNKLQSVKSHVPMVHLSWNMARNIKVSDHKLFQMIKYCLLRTLKQCQSVKEALAAAGKETVLQSRNRDEPAHYCTICEVEVFNLLFVRSELLSRKQKQYVVHCQDCARKGSAELDNFVVVEKHRMDDLMQVYDQFTLAPLHSSSS</sequence>
<dbReference type="PANTHER" id="PTHR14017:SF9">
    <property type="entry name" value="LYSINE-SPECIFIC DEMETHYLASE 6A"/>
    <property type="match status" value="1"/>
</dbReference>
<feature type="domain" description="JmjC" evidence="17">
    <location>
        <begin position="981"/>
        <end position="1144"/>
    </location>
</feature>
<dbReference type="Gene3D" id="1.25.40.10">
    <property type="entry name" value="Tetratricopeptide repeat domain"/>
    <property type="match status" value="2"/>
</dbReference>
<keyword evidence="8" id="KW-0223">Dioxygenase</keyword>
<evidence type="ECO:0000256" key="3">
    <source>
        <dbReference type="ARBA" id="ARBA00004123"/>
    </source>
</evidence>
<comment type="cofactor">
    <cofactor evidence="1">
        <name>Fe(2+)</name>
        <dbReference type="ChEBI" id="CHEBI:29033"/>
    </cofactor>
</comment>
<dbReference type="FunFam" id="1.20.58.1370:FF:000001">
    <property type="entry name" value="lysine-specific demethylase 6A isoform X2"/>
    <property type="match status" value="1"/>
</dbReference>
<dbReference type="InterPro" id="IPR048562">
    <property type="entry name" value="KDM6A_B-like_C-hel"/>
</dbReference>
<evidence type="ECO:0000256" key="2">
    <source>
        <dbReference type="ARBA" id="ARBA00001961"/>
    </source>
</evidence>
<feature type="compositionally biased region" description="Polar residues" evidence="16">
    <location>
        <begin position="405"/>
        <end position="425"/>
    </location>
</feature>
<reference evidence="18" key="1">
    <citation type="submission" date="2025-08" db="UniProtKB">
        <authorList>
            <consortium name="Ensembl"/>
        </authorList>
    </citation>
    <scope>IDENTIFICATION</scope>
</reference>
<keyword evidence="9" id="KW-0560">Oxidoreductase</keyword>
<dbReference type="Proteomes" id="UP000472277">
    <property type="component" value="Chromosome 6"/>
</dbReference>
<dbReference type="Pfam" id="PF21326">
    <property type="entry name" value="KDM6_GATAL"/>
    <property type="match status" value="1"/>
</dbReference>
<dbReference type="Pfam" id="PF02373">
    <property type="entry name" value="JmjC"/>
    <property type="match status" value="1"/>
</dbReference>
<feature type="compositionally biased region" description="Low complexity" evidence="16">
    <location>
        <begin position="682"/>
        <end position="702"/>
    </location>
</feature>
<dbReference type="GO" id="GO:0071558">
    <property type="term" value="F:histone H3K27me2/H3K27me3 demethylase activity"/>
    <property type="evidence" value="ECO:0007669"/>
    <property type="project" value="UniProtKB-EC"/>
</dbReference>
<name>A0A673X9Z5_SALTR</name>
<organism evidence="18 19">
    <name type="scientific">Salmo trutta</name>
    <name type="common">Brown trout</name>
    <dbReference type="NCBI Taxonomy" id="8032"/>
    <lineage>
        <taxon>Eukaryota</taxon>
        <taxon>Metazoa</taxon>
        <taxon>Chordata</taxon>
        <taxon>Craniata</taxon>
        <taxon>Vertebrata</taxon>
        <taxon>Euteleostomi</taxon>
        <taxon>Actinopterygii</taxon>
        <taxon>Neopterygii</taxon>
        <taxon>Teleostei</taxon>
        <taxon>Protacanthopterygii</taxon>
        <taxon>Salmoniformes</taxon>
        <taxon>Salmonidae</taxon>
        <taxon>Salmoninae</taxon>
        <taxon>Salmo</taxon>
    </lineage>
</organism>
<feature type="compositionally biased region" description="Low complexity" evidence="16">
    <location>
        <begin position="624"/>
        <end position="633"/>
    </location>
</feature>
<dbReference type="Pfam" id="PF21322">
    <property type="entry name" value="KDM6_C-hel"/>
    <property type="match status" value="1"/>
</dbReference>
<feature type="repeat" description="TPR" evidence="15">
    <location>
        <begin position="137"/>
        <end position="170"/>
    </location>
</feature>
<feature type="compositionally biased region" description="Low complexity" evidence="16">
    <location>
        <begin position="539"/>
        <end position="552"/>
    </location>
</feature>
<feature type="region of interest" description="Disordered" evidence="16">
    <location>
        <begin position="527"/>
        <end position="751"/>
    </location>
</feature>
<evidence type="ECO:0000256" key="11">
    <source>
        <dbReference type="ARBA" id="ARBA00023242"/>
    </source>
</evidence>
<dbReference type="InterPro" id="IPR011990">
    <property type="entry name" value="TPR-like_helical_dom_sf"/>
</dbReference>
<dbReference type="GO" id="GO:0010468">
    <property type="term" value="P:regulation of gene expression"/>
    <property type="evidence" value="ECO:0007669"/>
    <property type="project" value="TreeGrafter"/>
</dbReference>
<evidence type="ECO:0000256" key="12">
    <source>
        <dbReference type="ARBA" id="ARBA00034483"/>
    </source>
</evidence>
<protein>
    <recommendedName>
        <fullName evidence="13">[histone H3]-trimethyl-L-lysine(27) demethylase</fullName>
        <ecNumber evidence="13">1.14.11.68</ecNumber>
    </recommendedName>
</protein>
<dbReference type="SMART" id="SM00028">
    <property type="entry name" value="TPR"/>
    <property type="match status" value="5"/>
</dbReference>
<evidence type="ECO:0000256" key="9">
    <source>
        <dbReference type="ARBA" id="ARBA00023002"/>
    </source>
</evidence>
<dbReference type="InterPro" id="IPR048560">
    <property type="entry name" value="KDM6A_B-like_GATAL"/>
</dbReference>
<feature type="compositionally biased region" description="Pro residues" evidence="16">
    <location>
        <begin position="427"/>
        <end position="438"/>
    </location>
</feature>
<evidence type="ECO:0000256" key="15">
    <source>
        <dbReference type="PROSITE-ProRule" id="PRU00339"/>
    </source>
</evidence>
<dbReference type="GO" id="GO:0044666">
    <property type="term" value="C:MLL3/4 complex"/>
    <property type="evidence" value="ECO:0007669"/>
    <property type="project" value="TreeGrafter"/>
</dbReference>
<accession>A0A673X9Z5</accession>
<evidence type="ECO:0000256" key="4">
    <source>
        <dbReference type="ARBA" id="ARBA00022553"/>
    </source>
</evidence>
<dbReference type="PROSITE" id="PS50005">
    <property type="entry name" value="TPR"/>
    <property type="match status" value="2"/>
</dbReference>
<dbReference type="GO" id="GO:0046872">
    <property type="term" value="F:metal ion binding"/>
    <property type="evidence" value="ECO:0007669"/>
    <property type="project" value="UniProtKB-KW"/>
</dbReference>
<dbReference type="InterPro" id="IPR003347">
    <property type="entry name" value="JmjC_dom"/>
</dbReference>
<dbReference type="Gene3D" id="2.60.120.650">
    <property type="entry name" value="Cupin"/>
    <property type="match status" value="1"/>
</dbReference>
<evidence type="ECO:0000313" key="19">
    <source>
        <dbReference type="Proteomes" id="UP000472277"/>
    </source>
</evidence>
<keyword evidence="4" id="KW-0597">Phosphoprotein</keyword>
<keyword evidence="10" id="KW-0408">Iron</keyword>
<comment type="subcellular location">
    <subcellularLocation>
        <location evidence="3">Nucleus</location>
    </subcellularLocation>
</comment>
<dbReference type="FunFam" id="1.25.40.10:FF:000022">
    <property type="entry name" value="lysine-specific demethylase 6A isoform X1"/>
    <property type="match status" value="1"/>
</dbReference>
<feature type="region of interest" description="Disordered" evidence="16">
    <location>
        <begin position="20"/>
        <end position="47"/>
    </location>
</feature>
<evidence type="ECO:0000256" key="1">
    <source>
        <dbReference type="ARBA" id="ARBA00001954"/>
    </source>
</evidence>
<keyword evidence="5" id="KW-0479">Metal-binding</keyword>
<evidence type="ECO:0000256" key="5">
    <source>
        <dbReference type="ARBA" id="ARBA00022723"/>
    </source>
</evidence>
<dbReference type="FunFam" id="2.10.110.20:FF:000001">
    <property type="entry name" value="lysine-specific demethylase 6A isoform X2"/>
    <property type="match status" value="1"/>
</dbReference>
<feature type="region of interest" description="Disordered" evidence="16">
    <location>
        <begin position="936"/>
        <end position="962"/>
    </location>
</feature>
<proteinExistence type="inferred from homology"/>
<evidence type="ECO:0000256" key="16">
    <source>
        <dbReference type="SAM" id="MobiDB-lite"/>
    </source>
</evidence>
<dbReference type="GeneTree" id="ENSGT00940000166518"/>
<keyword evidence="7" id="KW-0156">Chromatin regulator</keyword>
<dbReference type="Gene3D" id="1.20.58.1370">
    <property type="match status" value="1"/>
</dbReference>
<evidence type="ECO:0000256" key="10">
    <source>
        <dbReference type="ARBA" id="ARBA00023004"/>
    </source>
</evidence>
<dbReference type="InterPro" id="IPR051630">
    <property type="entry name" value="Corepressor-Demethylase"/>
</dbReference>
<reference evidence="18" key="2">
    <citation type="submission" date="2025-09" db="UniProtKB">
        <authorList>
            <consortium name="Ensembl"/>
        </authorList>
    </citation>
    <scope>IDENTIFICATION</scope>
</reference>
<dbReference type="Ensembl" id="ENSSTUT00000018136.1">
    <property type="protein sequence ID" value="ENSSTUP00000017221.1"/>
    <property type="gene ID" value="ENSSTUG00000004910.1"/>
</dbReference>
<gene>
    <name evidence="18" type="primary">LOC115196340</name>
</gene>
<evidence type="ECO:0000256" key="14">
    <source>
        <dbReference type="ARBA" id="ARBA00048695"/>
    </source>
</evidence>
<dbReference type="SMART" id="SM00558">
    <property type="entry name" value="JmjC"/>
    <property type="match status" value="1"/>
</dbReference>
<dbReference type="PANTHER" id="PTHR14017">
    <property type="entry name" value="LYSINE-SPECIFIC DEMETHYLASE"/>
    <property type="match status" value="1"/>
</dbReference>
<dbReference type="FunFam" id="2.60.120.650:FF:000002">
    <property type="entry name" value="lysine-specific demethylase 6A isoform X2"/>
    <property type="match status" value="1"/>
</dbReference>
<keyword evidence="15" id="KW-0802">TPR repeat</keyword>
<evidence type="ECO:0000259" key="17">
    <source>
        <dbReference type="PROSITE" id="PS51184"/>
    </source>
</evidence>
<comment type="cofactor">
    <cofactor evidence="2">
        <name>L-ascorbate</name>
        <dbReference type="ChEBI" id="CHEBI:38290"/>
    </cofactor>
</comment>
<dbReference type="InterPro" id="IPR046941">
    <property type="entry name" value="KDM6_GATAL_sf"/>
</dbReference>